<proteinExistence type="predicted"/>
<name>A0ABS6V5N9_9SPHN</name>
<dbReference type="EMBL" id="JAHVAH010000001">
    <property type="protein sequence ID" value="MBW0144665.1"/>
    <property type="molecule type" value="Genomic_DNA"/>
</dbReference>
<sequence length="141" mass="14815">MKKLFLLAGAAALASCGDTATEEEMPAEDIAMEAEAPAEGDTSLLGTTWTFTDPEGNEVIETIDADGNYIAETTDGEHLDHGTMVMKDGQGCFTSAMTDEGEVCWTVAPHNVGESQETTGSNGETITVTRAEYTELSMPGA</sequence>
<evidence type="ECO:0000313" key="2">
    <source>
        <dbReference type="Proteomes" id="UP000698028"/>
    </source>
</evidence>
<organism evidence="1 2">
    <name type="scientific">Sphingomicrobium clamense</name>
    <dbReference type="NCBI Taxonomy" id="2851013"/>
    <lineage>
        <taxon>Bacteria</taxon>
        <taxon>Pseudomonadati</taxon>
        <taxon>Pseudomonadota</taxon>
        <taxon>Alphaproteobacteria</taxon>
        <taxon>Sphingomonadales</taxon>
        <taxon>Sphingomonadaceae</taxon>
        <taxon>Sphingomicrobium</taxon>
    </lineage>
</organism>
<accession>A0ABS6V5N9</accession>
<evidence type="ECO:0000313" key="1">
    <source>
        <dbReference type="EMBL" id="MBW0144665.1"/>
    </source>
</evidence>
<dbReference type="Proteomes" id="UP000698028">
    <property type="component" value="Unassembled WGS sequence"/>
</dbReference>
<protein>
    <recommendedName>
        <fullName evidence="3">Lipoprotein</fullName>
    </recommendedName>
</protein>
<keyword evidence="2" id="KW-1185">Reference proteome</keyword>
<comment type="caution">
    <text evidence="1">The sequence shown here is derived from an EMBL/GenBank/DDBJ whole genome shotgun (WGS) entry which is preliminary data.</text>
</comment>
<reference evidence="1 2" key="1">
    <citation type="submission" date="2021-07" db="EMBL/GenBank/DDBJ databases">
        <title>The draft genome sequence of Sphingomicrobium sp. B8.</title>
        <authorList>
            <person name="Mu L."/>
        </authorList>
    </citation>
    <scope>NUCLEOTIDE SEQUENCE [LARGE SCALE GENOMIC DNA]</scope>
    <source>
        <strain evidence="1 2">B8</strain>
    </source>
</reference>
<evidence type="ECO:0008006" key="3">
    <source>
        <dbReference type="Google" id="ProtNLM"/>
    </source>
</evidence>
<gene>
    <name evidence="1" type="ORF">KTQ36_05075</name>
</gene>
<dbReference type="RefSeq" id="WP_218632633.1">
    <property type="nucleotide sequence ID" value="NZ_JAHVAH010000001.1"/>
</dbReference>
<dbReference type="PROSITE" id="PS51257">
    <property type="entry name" value="PROKAR_LIPOPROTEIN"/>
    <property type="match status" value="1"/>
</dbReference>